<protein>
    <recommendedName>
        <fullName evidence="3">Lipoprotein</fullName>
    </recommendedName>
</protein>
<evidence type="ECO:0008006" key="3">
    <source>
        <dbReference type="Google" id="ProtNLM"/>
    </source>
</evidence>
<reference evidence="1 2" key="1">
    <citation type="submission" date="2019-11" db="EMBL/GenBank/DDBJ databases">
        <title>Comparative genomics of hydrocarbon-degrading Desulfosarcina strains.</title>
        <authorList>
            <person name="Watanabe M."/>
            <person name="Kojima H."/>
            <person name="Fukui M."/>
        </authorList>
    </citation>
    <scope>NUCLEOTIDE SEQUENCE [LARGE SCALE GENOMIC DNA]</scope>
    <source>
        <strain evidence="1 2">PP31</strain>
    </source>
</reference>
<organism evidence="1 2">
    <name type="scientific">Desulfosarcina widdelii</name>
    <dbReference type="NCBI Taxonomy" id="947919"/>
    <lineage>
        <taxon>Bacteria</taxon>
        <taxon>Pseudomonadati</taxon>
        <taxon>Thermodesulfobacteriota</taxon>
        <taxon>Desulfobacteria</taxon>
        <taxon>Desulfobacterales</taxon>
        <taxon>Desulfosarcinaceae</taxon>
        <taxon>Desulfosarcina</taxon>
    </lineage>
</organism>
<dbReference type="Proteomes" id="UP000427769">
    <property type="component" value="Chromosome"/>
</dbReference>
<dbReference type="PROSITE" id="PS51257">
    <property type="entry name" value="PROKAR_LIPOPROTEIN"/>
    <property type="match status" value="1"/>
</dbReference>
<dbReference type="EMBL" id="AP021875">
    <property type="protein sequence ID" value="BBO77005.1"/>
    <property type="molecule type" value="Genomic_DNA"/>
</dbReference>
<dbReference type="KEGG" id="dwd:DSCW_44220"/>
<evidence type="ECO:0000313" key="1">
    <source>
        <dbReference type="EMBL" id="BBO77005.1"/>
    </source>
</evidence>
<accession>A0A5K7Z8I8</accession>
<proteinExistence type="predicted"/>
<sequence>MPFSRILVFLLCILFLGCAVLSEKYKMEEYGRTIDSYETAMRVSDFNVACQYIAPDVLRHEDCMQRYENVKIASYSVRSAKVADDKQKVDLKVEVSYFLLDRYVVKKIMLEQSWQYEEASKRWLLKTAPPNFN</sequence>
<keyword evidence="2" id="KW-1185">Reference proteome</keyword>
<evidence type="ECO:0000313" key="2">
    <source>
        <dbReference type="Proteomes" id="UP000427769"/>
    </source>
</evidence>
<dbReference type="OrthoDB" id="5420958at2"/>
<gene>
    <name evidence="1" type="ORF">DSCW_44220</name>
</gene>
<name>A0A5K7Z8I8_9BACT</name>
<dbReference type="RefSeq" id="WP_155305795.1">
    <property type="nucleotide sequence ID" value="NZ_AP021875.1"/>
</dbReference>
<dbReference type="AlphaFoldDB" id="A0A5K7Z8I8"/>